<comment type="similarity">
    <text evidence="1">Belongs to the glycosyl hydrolase 13 family.</text>
</comment>
<dbReference type="InterPro" id="IPR013780">
    <property type="entry name" value="Glyco_hydro_b"/>
</dbReference>
<dbReference type="InterPro" id="IPR004193">
    <property type="entry name" value="Glyco_hydro_13_N"/>
</dbReference>
<dbReference type="Pfam" id="PF21156">
    <property type="entry name" value="ISOA1-3_C"/>
    <property type="match status" value="1"/>
</dbReference>
<dbReference type="SUPFAM" id="SSF81296">
    <property type="entry name" value="E set domains"/>
    <property type="match status" value="1"/>
</dbReference>
<dbReference type="NCBIfam" id="TIGR02100">
    <property type="entry name" value="glgX_debranch"/>
    <property type="match status" value="1"/>
</dbReference>
<sequence length="716" mass="80531">MQLSNVRTSASTVTPDFVLGVPSTKESGAFQVGSGRPHPLGPTVDACGVNFSLYSEHATSVELLLFRNHDDRRPCQIIRLDPASNKSFHLWHAYVHGLKPGFFYAYRVDGPQDVQQGHRFQPQKVLVDPYARGISKALWNRGDACGDTDNLETSLRCAIVHDDYDWEGDLPLNQPTEELVIYEMHVGGFTRSESSGVTHPGTFRGVIEKIPYLQELGVNAVELLPVFEFDDAEILREVDGESKTNYWGYSTMSFFAPHSSYCVDAETGSHVHEFCDMVKALHQAGISVILDVVFNHTDEGNHMGPTYSFKGIDNSTYYHLVPGQEQYYNDFSGCGNTLRCNHPVGEKFISDCLEYWVEVMHVDGFRFDEASVLTRGDGGVPLEKPPLIWNVELSDKLSETKMIAEAWDAAGLYQVGYFPGERWAEWNGKYRDDVRSFVKGDPGLLGAVAQRLAGSADLYQSRSHEPVNSINFINCHDGFTLNDLVSYNGKHNDANGEGNRDGVNENISWNCGWEGVTTDESVEELRDRQVKNFATLLMVSQGVPMFVCGDEVRRTQKGNNNTYCQDNDLNWMDWNALDQNQPMFRFWKRMIAFRKQHTSIHRSRYFTGDVNSRGVADISWHGTQLNSPGWNDPNGRALALTLGGFDAEDDVHIMLNMHWEEIEFELPSVADRRWHQAVNTALPSPQDICEYGKECSLTNDQAFQVAGRSIAILVSK</sequence>
<organism evidence="6 7">
    <name type="scientific">Rubripirellula tenax</name>
    <dbReference type="NCBI Taxonomy" id="2528015"/>
    <lineage>
        <taxon>Bacteria</taxon>
        <taxon>Pseudomonadati</taxon>
        <taxon>Planctomycetota</taxon>
        <taxon>Planctomycetia</taxon>
        <taxon>Pirellulales</taxon>
        <taxon>Pirellulaceae</taxon>
        <taxon>Rubripirellula</taxon>
    </lineage>
</organism>
<dbReference type="InterPro" id="IPR048650">
    <property type="entry name" value="ISOA1-3-like_C"/>
</dbReference>
<dbReference type="InterPro" id="IPR044505">
    <property type="entry name" value="GlgX_Isoamylase_N_E_set"/>
</dbReference>
<dbReference type="InterPro" id="IPR011837">
    <property type="entry name" value="Glycogen_debranch_GlgX"/>
</dbReference>
<gene>
    <name evidence="6" type="primary">glgX_2</name>
    <name evidence="6" type="ORF">Poly51_00960</name>
</gene>
<dbReference type="GO" id="GO:0019156">
    <property type="term" value="F:isoamylase activity"/>
    <property type="evidence" value="ECO:0007669"/>
    <property type="project" value="UniProtKB-ARBA"/>
</dbReference>
<dbReference type="AlphaFoldDB" id="A0A5C6FGX1"/>
<dbReference type="SUPFAM" id="SSF51011">
    <property type="entry name" value="Glycosyl hydrolase domain"/>
    <property type="match status" value="1"/>
</dbReference>
<protein>
    <submittedName>
        <fullName evidence="6">Glycogen debranching enzyme</fullName>
        <ecNumber evidence="6">3.2.1.-</ecNumber>
    </submittedName>
</protein>
<dbReference type="OrthoDB" id="226102at2"/>
<dbReference type="Gene3D" id="2.60.40.1180">
    <property type="entry name" value="Golgi alpha-mannosidase II"/>
    <property type="match status" value="1"/>
</dbReference>
<keyword evidence="3" id="KW-0809">Transit peptide</keyword>
<evidence type="ECO:0000256" key="4">
    <source>
        <dbReference type="ARBA" id="ARBA00023295"/>
    </source>
</evidence>
<dbReference type="GO" id="GO:0005980">
    <property type="term" value="P:glycogen catabolic process"/>
    <property type="evidence" value="ECO:0007669"/>
    <property type="project" value="InterPro"/>
</dbReference>
<dbReference type="Proteomes" id="UP000318288">
    <property type="component" value="Unassembled WGS sequence"/>
</dbReference>
<evidence type="ECO:0000256" key="1">
    <source>
        <dbReference type="ARBA" id="ARBA00008061"/>
    </source>
</evidence>
<dbReference type="CDD" id="cd02856">
    <property type="entry name" value="E_set_GDE_Isoamylase_N"/>
    <property type="match status" value="1"/>
</dbReference>
<dbReference type="PANTHER" id="PTHR43002">
    <property type="entry name" value="GLYCOGEN DEBRANCHING ENZYME"/>
    <property type="match status" value="1"/>
</dbReference>
<dbReference type="SMART" id="SM00642">
    <property type="entry name" value="Aamy"/>
    <property type="match status" value="1"/>
</dbReference>
<keyword evidence="4 6" id="KW-0326">Glycosidase</keyword>
<dbReference type="Gene3D" id="3.20.20.80">
    <property type="entry name" value="Glycosidases"/>
    <property type="match status" value="1"/>
</dbReference>
<evidence type="ECO:0000256" key="2">
    <source>
        <dbReference type="ARBA" id="ARBA00022801"/>
    </source>
</evidence>
<dbReference type="Gene3D" id="2.60.40.10">
    <property type="entry name" value="Immunoglobulins"/>
    <property type="match status" value="1"/>
</dbReference>
<proteinExistence type="inferred from homology"/>
<dbReference type="RefSeq" id="WP_146453391.1">
    <property type="nucleotide sequence ID" value="NZ_SJPW01000001.1"/>
</dbReference>
<evidence type="ECO:0000313" key="6">
    <source>
        <dbReference type="EMBL" id="TWU59823.1"/>
    </source>
</evidence>
<dbReference type="InterPro" id="IPR014756">
    <property type="entry name" value="Ig_E-set"/>
</dbReference>
<dbReference type="Pfam" id="PF02922">
    <property type="entry name" value="CBM_48"/>
    <property type="match status" value="1"/>
</dbReference>
<comment type="caution">
    <text evidence="6">The sequence shown here is derived from an EMBL/GenBank/DDBJ whole genome shotgun (WGS) entry which is preliminary data.</text>
</comment>
<reference evidence="6 7" key="1">
    <citation type="submission" date="2019-02" db="EMBL/GenBank/DDBJ databases">
        <title>Deep-cultivation of Planctomycetes and their phenomic and genomic characterization uncovers novel biology.</title>
        <authorList>
            <person name="Wiegand S."/>
            <person name="Jogler M."/>
            <person name="Boedeker C."/>
            <person name="Pinto D."/>
            <person name="Vollmers J."/>
            <person name="Rivas-Marin E."/>
            <person name="Kohn T."/>
            <person name="Peeters S.H."/>
            <person name="Heuer A."/>
            <person name="Rast P."/>
            <person name="Oberbeckmann S."/>
            <person name="Bunk B."/>
            <person name="Jeske O."/>
            <person name="Meyerdierks A."/>
            <person name="Storesund J.E."/>
            <person name="Kallscheuer N."/>
            <person name="Luecker S."/>
            <person name="Lage O.M."/>
            <person name="Pohl T."/>
            <person name="Merkel B.J."/>
            <person name="Hornburger P."/>
            <person name="Mueller R.-W."/>
            <person name="Bruemmer F."/>
            <person name="Labrenz M."/>
            <person name="Spormann A.M."/>
            <person name="Op Den Camp H."/>
            <person name="Overmann J."/>
            <person name="Amann R."/>
            <person name="Jetten M.S.M."/>
            <person name="Mascher T."/>
            <person name="Medema M.H."/>
            <person name="Devos D.P."/>
            <person name="Kaster A.-K."/>
            <person name="Ovreas L."/>
            <person name="Rohde M."/>
            <person name="Galperin M.Y."/>
            <person name="Jogler C."/>
        </authorList>
    </citation>
    <scope>NUCLEOTIDE SEQUENCE [LARGE SCALE GENOMIC DNA]</scope>
    <source>
        <strain evidence="6 7">Poly51</strain>
    </source>
</reference>
<dbReference type="InterPro" id="IPR017853">
    <property type="entry name" value="GH"/>
</dbReference>
<dbReference type="InterPro" id="IPR013783">
    <property type="entry name" value="Ig-like_fold"/>
</dbReference>
<accession>A0A5C6FGX1</accession>
<dbReference type="CDD" id="cd11326">
    <property type="entry name" value="AmyAc_Glg_debranch"/>
    <property type="match status" value="1"/>
</dbReference>
<evidence type="ECO:0000313" key="7">
    <source>
        <dbReference type="Proteomes" id="UP000318288"/>
    </source>
</evidence>
<dbReference type="FunFam" id="3.20.20.80:FF:000054">
    <property type="entry name" value="Glycogen debranching enzyme"/>
    <property type="match status" value="1"/>
</dbReference>
<dbReference type="Pfam" id="PF00128">
    <property type="entry name" value="Alpha-amylase"/>
    <property type="match status" value="1"/>
</dbReference>
<feature type="domain" description="Glycosyl hydrolase family 13 catalytic" evidence="5">
    <location>
        <begin position="183"/>
        <end position="594"/>
    </location>
</feature>
<dbReference type="EMBL" id="SJPW01000001">
    <property type="protein sequence ID" value="TWU59823.1"/>
    <property type="molecule type" value="Genomic_DNA"/>
</dbReference>
<dbReference type="InterPro" id="IPR006047">
    <property type="entry name" value="GH13_cat_dom"/>
</dbReference>
<keyword evidence="7" id="KW-1185">Reference proteome</keyword>
<dbReference type="EC" id="3.2.1.-" evidence="6"/>
<evidence type="ECO:0000259" key="5">
    <source>
        <dbReference type="SMART" id="SM00642"/>
    </source>
</evidence>
<dbReference type="GO" id="GO:0004135">
    <property type="term" value="F:amylo-alpha-1,6-glucosidase activity"/>
    <property type="evidence" value="ECO:0007669"/>
    <property type="project" value="InterPro"/>
</dbReference>
<name>A0A5C6FGX1_9BACT</name>
<keyword evidence="2 6" id="KW-0378">Hydrolase</keyword>
<evidence type="ECO:0000256" key="3">
    <source>
        <dbReference type="ARBA" id="ARBA00022946"/>
    </source>
</evidence>
<dbReference type="SUPFAM" id="SSF51445">
    <property type="entry name" value="(Trans)glycosidases"/>
    <property type="match status" value="1"/>
</dbReference>